<feature type="chain" id="PRO_5018044682" evidence="1">
    <location>
        <begin position="20"/>
        <end position="127"/>
    </location>
</feature>
<proteinExistence type="predicted"/>
<protein>
    <submittedName>
        <fullName evidence="3">Rhodanese-like domain-containing protein</fullName>
    </submittedName>
</protein>
<evidence type="ECO:0000259" key="2">
    <source>
        <dbReference type="PROSITE" id="PS50206"/>
    </source>
</evidence>
<gene>
    <name evidence="3" type="ORF">EG849_13445</name>
</gene>
<feature type="domain" description="Rhodanese" evidence="2">
    <location>
        <begin position="37"/>
        <end position="127"/>
    </location>
</feature>
<dbReference type="OrthoDB" id="9808735at2"/>
<dbReference type="Gene3D" id="3.40.250.10">
    <property type="entry name" value="Rhodanese-like domain"/>
    <property type="match status" value="1"/>
</dbReference>
<dbReference type="PROSITE" id="PS50206">
    <property type="entry name" value="RHODANESE_3"/>
    <property type="match status" value="1"/>
</dbReference>
<organism evidence="3 4">
    <name type="scientific">Flavobacterium macacae</name>
    <dbReference type="NCBI Taxonomy" id="2488993"/>
    <lineage>
        <taxon>Bacteria</taxon>
        <taxon>Pseudomonadati</taxon>
        <taxon>Bacteroidota</taxon>
        <taxon>Flavobacteriia</taxon>
        <taxon>Flavobacteriales</taxon>
        <taxon>Flavobacteriaceae</taxon>
        <taxon>Flavobacterium</taxon>
    </lineage>
</organism>
<dbReference type="EMBL" id="RQVR01000018">
    <property type="protein sequence ID" value="RRJ89269.1"/>
    <property type="molecule type" value="Genomic_DNA"/>
</dbReference>
<dbReference type="PROSITE" id="PS51257">
    <property type="entry name" value="PROKAR_LIPOPROTEIN"/>
    <property type="match status" value="1"/>
</dbReference>
<evidence type="ECO:0000313" key="4">
    <source>
        <dbReference type="Proteomes" id="UP000271937"/>
    </source>
</evidence>
<dbReference type="AlphaFoldDB" id="A0A3P3W6N6"/>
<dbReference type="RefSeq" id="WP_125013615.1">
    <property type="nucleotide sequence ID" value="NZ_RQVR01000018.1"/>
</dbReference>
<comment type="caution">
    <text evidence="3">The sequence shown here is derived from an EMBL/GenBank/DDBJ whole genome shotgun (WGS) entry which is preliminary data.</text>
</comment>
<name>A0A3P3W6N6_9FLAO</name>
<dbReference type="CDD" id="cd00158">
    <property type="entry name" value="RHOD"/>
    <property type="match status" value="1"/>
</dbReference>
<accession>A0A3P3W6N6</accession>
<dbReference type="InterPro" id="IPR001763">
    <property type="entry name" value="Rhodanese-like_dom"/>
</dbReference>
<sequence length="127" mass="14188">MKKIYSLLMLVFVFASCQAQDRKAQLVSPEAFQAKVASGNVQLIDVRTPKEFKQGHLKNAKNVHLYEQDFGTQIDKLDKKEPVYVYCKAGGRSAEAVEILQNHGFESIIELDGGTDSWSEAGKPLEQ</sequence>
<feature type="signal peptide" evidence="1">
    <location>
        <begin position="1"/>
        <end position="19"/>
    </location>
</feature>
<keyword evidence="1" id="KW-0732">Signal</keyword>
<reference evidence="3 4" key="1">
    <citation type="submission" date="2018-11" db="EMBL/GenBank/DDBJ databases">
        <title>Flavobacterium sp. nov., YIM 102600 draft genome.</title>
        <authorList>
            <person name="Li G."/>
            <person name="Jiang Y."/>
        </authorList>
    </citation>
    <scope>NUCLEOTIDE SEQUENCE [LARGE SCALE GENOMIC DNA]</scope>
    <source>
        <strain evidence="3 4">YIM 102600</strain>
    </source>
</reference>
<evidence type="ECO:0000256" key="1">
    <source>
        <dbReference type="SAM" id="SignalP"/>
    </source>
</evidence>
<dbReference type="PANTHER" id="PTHR43031">
    <property type="entry name" value="FAD-DEPENDENT OXIDOREDUCTASE"/>
    <property type="match status" value="1"/>
</dbReference>
<dbReference type="Proteomes" id="UP000271937">
    <property type="component" value="Unassembled WGS sequence"/>
</dbReference>
<dbReference type="SUPFAM" id="SSF52821">
    <property type="entry name" value="Rhodanese/Cell cycle control phosphatase"/>
    <property type="match status" value="1"/>
</dbReference>
<keyword evidence="4" id="KW-1185">Reference proteome</keyword>
<dbReference type="Pfam" id="PF00581">
    <property type="entry name" value="Rhodanese"/>
    <property type="match status" value="1"/>
</dbReference>
<dbReference type="InterPro" id="IPR050229">
    <property type="entry name" value="GlpE_sulfurtransferase"/>
</dbReference>
<dbReference type="InterPro" id="IPR036873">
    <property type="entry name" value="Rhodanese-like_dom_sf"/>
</dbReference>
<dbReference type="PANTHER" id="PTHR43031:SF1">
    <property type="entry name" value="PYRIDINE NUCLEOTIDE-DISULPHIDE OXIDOREDUCTASE"/>
    <property type="match status" value="1"/>
</dbReference>
<dbReference type="SMART" id="SM00450">
    <property type="entry name" value="RHOD"/>
    <property type="match status" value="1"/>
</dbReference>
<evidence type="ECO:0000313" key="3">
    <source>
        <dbReference type="EMBL" id="RRJ89269.1"/>
    </source>
</evidence>